<gene>
    <name evidence="1" type="ORF">DS742_13960</name>
</gene>
<name>A0A3E2NB24_9FIRM</name>
<organism evidence="1 2">
    <name type="scientific">Lacrimispora amygdalina</name>
    <dbReference type="NCBI Taxonomy" id="253257"/>
    <lineage>
        <taxon>Bacteria</taxon>
        <taxon>Bacillati</taxon>
        <taxon>Bacillota</taxon>
        <taxon>Clostridia</taxon>
        <taxon>Lachnospirales</taxon>
        <taxon>Lachnospiraceae</taxon>
        <taxon>Lacrimispora</taxon>
    </lineage>
</organism>
<reference evidence="1 2" key="1">
    <citation type="submission" date="2018-07" db="EMBL/GenBank/DDBJ databases">
        <title>New species, Clostridium PI-S10-A1B.</title>
        <authorList>
            <person name="Krishna G."/>
            <person name="Summeta K."/>
            <person name="Shikha S."/>
            <person name="Prabhu P.B."/>
            <person name="Suresh K."/>
        </authorList>
    </citation>
    <scope>NUCLEOTIDE SEQUENCE [LARGE SCALE GENOMIC DNA]</scope>
    <source>
        <strain evidence="1 2">PI-S10-A1B</strain>
    </source>
</reference>
<proteinExistence type="predicted"/>
<sequence>MVPNMEDKKSLLLSDHINITEKLRLRIPKVGEILEDEQTYYSIISSLTATPYQYMVQLDDMGIDYTEISNYELFMTLFPMYGKSDLSMLFFDMNTNDYGVYVDQTNDTNILYSPTNGIDYKIDEFIYIKIVNALRKINNIEEIKSKPGNDEAKRYLLEKERKRQKRNAKKPYKPYLENLIVALVNRPEFKYNYEEVMNLSIYKFNQSFKQIQKSITFDKTMTGVYSGTVDVSKMTDKSCLSWWIDDK</sequence>
<evidence type="ECO:0000313" key="1">
    <source>
        <dbReference type="EMBL" id="RFZ78219.1"/>
    </source>
</evidence>
<evidence type="ECO:0000313" key="2">
    <source>
        <dbReference type="Proteomes" id="UP000260680"/>
    </source>
</evidence>
<dbReference type="AlphaFoldDB" id="A0A3E2NB24"/>
<dbReference type="EMBL" id="QOHO01000043">
    <property type="protein sequence ID" value="RFZ78219.1"/>
    <property type="molecule type" value="Genomic_DNA"/>
</dbReference>
<protein>
    <submittedName>
        <fullName evidence="1">Uncharacterized protein</fullName>
    </submittedName>
</protein>
<dbReference type="Proteomes" id="UP000260680">
    <property type="component" value="Unassembled WGS sequence"/>
</dbReference>
<accession>A0A3E2NB24</accession>
<comment type="caution">
    <text evidence="1">The sequence shown here is derived from an EMBL/GenBank/DDBJ whole genome shotgun (WGS) entry which is preliminary data.</text>
</comment>